<keyword evidence="2" id="KW-0413">Isomerase</keyword>
<gene>
    <name evidence="2" type="ORF">GCM10009745_83840</name>
</gene>
<dbReference type="InterPro" id="IPR017517">
    <property type="entry name" value="Maleyloyr_isom"/>
</dbReference>
<organism evidence="2 3">
    <name type="scientific">Kribbella yunnanensis</name>
    <dbReference type="NCBI Taxonomy" id="190194"/>
    <lineage>
        <taxon>Bacteria</taxon>
        <taxon>Bacillati</taxon>
        <taxon>Actinomycetota</taxon>
        <taxon>Actinomycetes</taxon>
        <taxon>Propionibacteriales</taxon>
        <taxon>Kribbellaceae</taxon>
        <taxon>Kribbella</taxon>
    </lineage>
</organism>
<dbReference type="Proteomes" id="UP001500280">
    <property type="component" value="Unassembled WGS sequence"/>
</dbReference>
<proteinExistence type="predicted"/>
<dbReference type="GO" id="GO:0016853">
    <property type="term" value="F:isomerase activity"/>
    <property type="evidence" value="ECO:0007669"/>
    <property type="project" value="UniProtKB-KW"/>
</dbReference>
<evidence type="ECO:0000313" key="3">
    <source>
        <dbReference type="Proteomes" id="UP001500280"/>
    </source>
</evidence>
<dbReference type="SUPFAM" id="SSF109854">
    <property type="entry name" value="DinB/YfiT-like putative metalloenzymes"/>
    <property type="match status" value="1"/>
</dbReference>
<dbReference type="EMBL" id="BAAANF010000042">
    <property type="protein sequence ID" value="GAA1722049.1"/>
    <property type="molecule type" value="Genomic_DNA"/>
</dbReference>
<dbReference type="Pfam" id="PF11716">
    <property type="entry name" value="MDMPI_N"/>
    <property type="match status" value="1"/>
</dbReference>
<dbReference type="InterPro" id="IPR034660">
    <property type="entry name" value="DinB/YfiT-like"/>
</dbReference>
<keyword evidence="3" id="KW-1185">Reference proteome</keyword>
<evidence type="ECO:0000259" key="1">
    <source>
        <dbReference type="Pfam" id="PF11716"/>
    </source>
</evidence>
<accession>A0ABN2JBS2</accession>
<dbReference type="NCBIfam" id="TIGR03083">
    <property type="entry name" value="maleylpyruvate isomerase family mycothiol-dependent enzyme"/>
    <property type="match status" value="1"/>
</dbReference>
<dbReference type="RefSeq" id="WP_344165930.1">
    <property type="nucleotide sequence ID" value="NZ_BAAANF010000042.1"/>
</dbReference>
<feature type="domain" description="Mycothiol-dependent maleylpyruvate isomerase metal-binding" evidence="1">
    <location>
        <begin position="10"/>
        <end position="103"/>
    </location>
</feature>
<name>A0ABN2JBS2_9ACTN</name>
<comment type="caution">
    <text evidence="2">The sequence shown here is derived from an EMBL/GenBank/DDBJ whole genome shotgun (WGS) entry which is preliminary data.</text>
</comment>
<sequence length="198" mass="21849">MNDIQHRIEAERLDLADFLDTLTDADWAVTSLCPAWTVHDVVAHLTLSTRTSLSDVLRGAIRARGNWERMEADAALERAAAFTPAELITQFRETAASTKRSPGSKPLDTLTDALVHGQDIAIPLGRDRQMPLDLAQAALDHVLKSPFYGARKRFRNTRLTATDTTWSAGQGPTELRAPVRDLLLLATGREARANQIIN</sequence>
<protein>
    <submittedName>
        <fullName evidence="2">Maleylpyruvate isomerase family mycothiol-dependent enzyme</fullName>
    </submittedName>
</protein>
<evidence type="ECO:0000313" key="2">
    <source>
        <dbReference type="EMBL" id="GAA1722049.1"/>
    </source>
</evidence>
<dbReference type="InterPro" id="IPR024344">
    <property type="entry name" value="MDMPI_metal-binding"/>
</dbReference>
<dbReference type="Gene3D" id="1.20.120.450">
    <property type="entry name" value="dinb family like domain"/>
    <property type="match status" value="1"/>
</dbReference>
<reference evidence="2 3" key="1">
    <citation type="journal article" date="2019" name="Int. J. Syst. Evol. Microbiol.">
        <title>The Global Catalogue of Microorganisms (GCM) 10K type strain sequencing project: providing services to taxonomists for standard genome sequencing and annotation.</title>
        <authorList>
            <consortium name="The Broad Institute Genomics Platform"/>
            <consortium name="The Broad Institute Genome Sequencing Center for Infectious Disease"/>
            <person name="Wu L."/>
            <person name="Ma J."/>
        </authorList>
    </citation>
    <scope>NUCLEOTIDE SEQUENCE [LARGE SCALE GENOMIC DNA]</scope>
    <source>
        <strain evidence="2 3">JCM 14307</strain>
    </source>
</reference>